<feature type="domain" description="Knr4/Smi1-like" evidence="2">
    <location>
        <begin position="100"/>
        <end position="210"/>
    </location>
</feature>
<gene>
    <name evidence="3" type="ORF">GCM10010171_06420</name>
</gene>
<dbReference type="InterPro" id="IPR037883">
    <property type="entry name" value="Knr4/Smi1-like_sf"/>
</dbReference>
<name>A0A918L7R7_9PSEU</name>
<reference evidence="3" key="2">
    <citation type="submission" date="2020-09" db="EMBL/GenBank/DDBJ databases">
        <authorList>
            <person name="Sun Q."/>
            <person name="Ohkuma M."/>
        </authorList>
    </citation>
    <scope>NUCLEOTIDE SEQUENCE</scope>
    <source>
        <strain evidence="3">JCM 3276</strain>
    </source>
</reference>
<dbReference type="RefSeq" id="WP_189208756.1">
    <property type="nucleotide sequence ID" value="NZ_BMRB01000001.1"/>
</dbReference>
<feature type="compositionally biased region" description="Low complexity" evidence="1">
    <location>
        <begin position="37"/>
        <end position="47"/>
    </location>
</feature>
<dbReference type="Gene3D" id="3.40.1580.10">
    <property type="entry name" value="SMI1/KNR4-like"/>
    <property type="match status" value="1"/>
</dbReference>
<evidence type="ECO:0000313" key="3">
    <source>
        <dbReference type="EMBL" id="GGS16875.1"/>
    </source>
</evidence>
<protein>
    <recommendedName>
        <fullName evidence="2">Knr4/Smi1-like domain-containing protein</fullName>
    </recommendedName>
</protein>
<proteinExistence type="predicted"/>
<comment type="caution">
    <text evidence="3">The sequence shown here is derived from an EMBL/GenBank/DDBJ whole genome shotgun (WGS) entry which is preliminary data.</text>
</comment>
<keyword evidence="4" id="KW-1185">Reference proteome</keyword>
<dbReference type="EMBL" id="BMRB01000001">
    <property type="protein sequence ID" value="GGS16875.1"/>
    <property type="molecule type" value="Genomic_DNA"/>
</dbReference>
<dbReference type="Pfam" id="PF09346">
    <property type="entry name" value="SMI1_KNR4"/>
    <property type="match status" value="1"/>
</dbReference>
<evidence type="ECO:0000256" key="1">
    <source>
        <dbReference type="SAM" id="MobiDB-lite"/>
    </source>
</evidence>
<dbReference type="AlphaFoldDB" id="A0A918L7R7"/>
<dbReference type="Proteomes" id="UP000660680">
    <property type="component" value="Unassembled WGS sequence"/>
</dbReference>
<evidence type="ECO:0000259" key="2">
    <source>
        <dbReference type="SMART" id="SM00860"/>
    </source>
</evidence>
<feature type="region of interest" description="Disordered" evidence="1">
    <location>
        <begin position="28"/>
        <end position="66"/>
    </location>
</feature>
<organism evidence="3 4">
    <name type="scientific">Actinokineospora fastidiosa</name>
    <dbReference type="NCBI Taxonomy" id="1816"/>
    <lineage>
        <taxon>Bacteria</taxon>
        <taxon>Bacillati</taxon>
        <taxon>Actinomycetota</taxon>
        <taxon>Actinomycetes</taxon>
        <taxon>Pseudonocardiales</taxon>
        <taxon>Pseudonocardiaceae</taxon>
        <taxon>Actinokineospora</taxon>
    </lineage>
</organism>
<dbReference type="SMART" id="SM00860">
    <property type="entry name" value="SMI1_KNR4"/>
    <property type="match status" value="1"/>
</dbReference>
<evidence type="ECO:0000313" key="4">
    <source>
        <dbReference type="Proteomes" id="UP000660680"/>
    </source>
</evidence>
<reference evidence="3" key="1">
    <citation type="journal article" date="2014" name="Int. J. Syst. Evol. Microbiol.">
        <title>Complete genome sequence of Corynebacterium casei LMG S-19264T (=DSM 44701T), isolated from a smear-ripened cheese.</title>
        <authorList>
            <consortium name="US DOE Joint Genome Institute (JGI-PGF)"/>
            <person name="Walter F."/>
            <person name="Albersmeier A."/>
            <person name="Kalinowski J."/>
            <person name="Ruckert C."/>
        </authorList>
    </citation>
    <scope>NUCLEOTIDE SEQUENCE</scope>
    <source>
        <strain evidence="3">JCM 3276</strain>
    </source>
</reference>
<dbReference type="SUPFAM" id="SSF160631">
    <property type="entry name" value="SMI1/KNR4-like"/>
    <property type="match status" value="1"/>
</dbReference>
<sequence>MRVVLAIFLVGGLVIALAYVVGGRSHQPGPPAALGVPETSAAPSSAPTAPPPEPDCADGEGPEEIAPVPADVQAGVDRSWERVEKWLAASVPVPVVWNPPADDAAIARAQRAAGMAFPPELVASLRRHNGVRAAGFTFAPFYAPMSTGEIAADVGKLCAADGGWDGDGIPFARDNGGWYLYLDPDGRVREHSPGAAGGIAADSLALLVEQTADVLEGRRTGAYLPAIGADGVLSWRLR</sequence>
<accession>A0A918L7R7</accession>
<dbReference type="InterPro" id="IPR018958">
    <property type="entry name" value="Knr4/Smi1-like_dom"/>
</dbReference>